<comment type="caution">
    <text evidence="3">The sequence shown here is derived from an EMBL/GenBank/DDBJ whole genome shotgun (WGS) entry which is preliminary data.</text>
</comment>
<feature type="region of interest" description="Disordered" evidence="1">
    <location>
        <begin position="61"/>
        <end position="81"/>
    </location>
</feature>
<evidence type="ECO:0000313" key="3">
    <source>
        <dbReference type="EMBL" id="MDT0602107.1"/>
    </source>
</evidence>
<dbReference type="RefSeq" id="WP_311575758.1">
    <property type="nucleotide sequence ID" value="NZ_JAVRIF010000001.1"/>
</dbReference>
<dbReference type="Proteomes" id="UP001266357">
    <property type="component" value="Unassembled WGS sequence"/>
</dbReference>
<accession>A0ABU2ZVZ3</accession>
<proteinExistence type="predicted"/>
<keyword evidence="2" id="KW-0732">Signal</keyword>
<sequence>MKQSSIKRFSKKPLVIGVAAALMCSTTSQVFASNFELGDFDIRFDSTFSVGASWRVEDRNWGDTVGKSNNPNNGFDFSNYHPSLNPNPNNAVIWQGEGSYSNNGDSGNLNYDAGETFSRLFKGTHELDIRNDNMGLFLRGMYFYDMEMSDSDRAWSSPLTGKVNDPCRDDTASEQLCSDVRLLDAYFYGDFDIGEMPFSVRVGQQVIGWGESTLISHGISEINPVDISRLKAPGSELTEAFIPFGAVWASLGVTENFNVELFYQYEWEKTILPAPGSYFSTNDFAGDGGHYNNVQLGFTGNPDMDLDFLIDSLNDFRNDTLGKLGAAGGDPALSGAVLAQAGADYVGAFPTKLTLRRQDAENDPEDGGQYGLRLSWYLPELNETEISLYHINYHSRRPVFSGVTADYSKVSQDLGTILAAPITEENYTDLASFSRVELDYVEDIKLYALSFNTTMAGTAFAGEVTFRQDEPLQIDDVELLFAAMPQQLANAGLRPDLDGISQMPVFGLGQKADGFILSDTVQAQMTMTRFWGPSLGASQLTTLLEVGGISIKDMPDEDVLRLNGPGTARSGGISGNKEGLALALQNGVETNPFPDDFAWGYRFVTKLDYTNVFAGVNMSPRIVLSHDVSGITPDPLFLFVEDRKSISAGIAFDYQSRWSADISYNGFWGGVGTTNQMSDRDYVSFNVKYSL</sequence>
<reference evidence="3 4" key="1">
    <citation type="submission" date="2023-09" db="EMBL/GenBank/DDBJ databases">
        <authorList>
            <person name="Rey-Velasco X."/>
        </authorList>
    </citation>
    <scope>NUCLEOTIDE SEQUENCE [LARGE SCALE GENOMIC DNA]</scope>
    <source>
        <strain evidence="3 4">W431</strain>
    </source>
</reference>
<feature type="compositionally biased region" description="Polar residues" evidence="1">
    <location>
        <begin position="66"/>
        <end position="81"/>
    </location>
</feature>
<dbReference type="Pfam" id="PF06980">
    <property type="entry name" value="DUF1302"/>
    <property type="match status" value="1"/>
</dbReference>
<evidence type="ECO:0000256" key="2">
    <source>
        <dbReference type="SAM" id="SignalP"/>
    </source>
</evidence>
<organism evidence="3 4">
    <name type="scientific">Thalassotalea castellviae</name>
    <dbReference type="NCBI Taxonomy" id="3075612"/>
    <lineage>
        <taxon>Bacteria</taxon>
        <taxon>Pseudomonadati</taxon>
        <taxon>Pseudomonadota</taxon>
        <taxon>Gammaproteobacteria</taxon>
        <taxon>Alteromonadales</taxon>
        <taxon>Colwelliaceae</taxon>
        <taxon>Thalassotalea</taxon>
    </lineage>
</organism>
<dbReference type="EMBL" id="JAVRIF010000001">
    <property type="protein sequence ID" value="MDT0602107.1"/>
    <property type="molecule type" value="Genomic_DNA"/>
</dbReference>
<name>A0ABU2ZVZ3_9GAMM</name>
<protein>
    <submittedName>
        <fullName evidence="3">DUF1302 domain-containing protein</fullName>
    </submittedName>
</protein>
<dbReference type="InterPro" id="IPR010727">
    <property type="entry name" value="DUF1302"/>
</dbReference>
<evidence type="ECO:0000313" key="4">
    <source>
        <dbReference type="Proteomes" id="UP001266357"/>
    </source>
</evidence>
<evidence type="ECO:0000256" key="1">
    <source>
        <dbReference type="SAM" id="MobiDB-lite"/>
    </source>
</evidence>
<keyword evidence="4" id="KW-1185">Reference proteome</keyword>
<gene>
    <name evidence="3" type="ORF">RM573_00700</name>
</gene>
<feature type="chain" id="PRO_5046550613" evidence="2">
    <location>
        <begin position="33"/>
        <end position="691"/>
    </location>
</feature>
<feature type="signal peptide" evidence="2">
    <location>
        <begin position="1"/>
        <end position="32"/>
    </location>
</feature>